<keyword evidence="1" id="KW-0472">Membrane</keyword>
<name>A0ABU0SIH0_9ACTN</name>
<accession>A0ABU0SIH0</accession>
<keyword evidence="1" id="KW-0812">Transmembrane</keyword>
<dbReference type="Pfam" id="PF00805">
    <property type="entry name" value="Pentapeptide"/>
    <property type="match status" value="1"/>
</dbReference>
<reference evidence="2 3" key="1">
    <citation type="submission" date="2023-07" db="EMBL/GenBank/DDBJ databases">
        <title>Comparative genomics of wheat-associated soil bacteria to identify genetic determinants of phenazine resistance.</title>
        <authorList>
            <person name="Mouncey N."/>
        </authorList>
    </citation>
    <scope>NUCLEOTIDE SEQUENCE [LARGE SCALE GENOMIC DNA]</scope>
    <source>
        <strain evidence="2 3">V2I4</strain>
    </source>
</reference>
<dbReference type="RefSeq" id="WP_307518163.1">
    <property type="nucleotide sequence ID" value="NZ_JAUSZI010000002.1"/>
</dbReference>
<evidence type="ECO:0000313" key="2">
    <source>
        <dbReference type="EMBL" id="MDQ1023232.1"/>
    </source>
</evidence>
<dbReference type="EMBL" id="JAUSZI010000002">
    <property type="protein sequence ID" value="MDQ1023232.1"/>
    <property type="molecule type" value="Genomic_DNA"/>
</dbReference>
<sequence>MLKKALSALMRLSDLIWLYVQVRIKGRTKRWLFPIPHRSRGNWISRITLIAVAIGIYTALRTGLGRDFSHWIDGTIGVDLRGLTPDAKAAAQGQLRLAVIQSLVAVGATVALIYTARTYRLTGRGQVTDRFTKALERLSSDKQYVRIGGILALEQILHDAPEQSEDAQTVLQNYLLEHTPKAGDEWAETPEPGEPMAPEVQTALNTVTKASRHAVYRIRLPDRSLVLLDFRELDLMNADFNKSDFRGADLEKAHLWGLHMDSADLRTCDKECHTRRGVNA</sequence>
<dbReference type="SUPFAM" id="SSF141571">
    <property type="entry name" value="Pentapeptide repeat-like"/>
    <property type="match status" value="1"/>
</dbReference>
<dbReference type="Gene3D" id="2.160.20.80">
    <property type="entry name" value="E3 ubiquitin-protein ligase SopA"/>
    <property type="match status" value="1"/>
</dbReference>
<evidence type="ECO:0000313" key="3">
    <source>
        <dbReference type="Proteomes" id="UP001230328"/>
    </source>
</evidence>
<evidence type="ECO:0000256" key="1">
    <source>
        <dbReference type="SAM" id="Phobius"/>
    </source>
</evidence>
<organism evidence="2 3">
    <name type="scientific">Streptomyces umbrinus</name>
    <dbReference type="NCBI Taxonomy" id="67370"/>
    <lineage>
        <taxon>Bacteria</taxon>
        <taxon>Bacillati</taxon>
        <taxon>Actinomycetota</taxon>
        <taxon>Actinomycetes</taxon>
        <taxon>Kitasatosporales</taxon>
        <taxon>Streptomycetaceae</taxon>
        <taxon>Streptomyces</taxon>
        <taxon>Streptomyces phaeochromogenes group</taxon>
    </lineage>
</organism>
<evidence type="ECO:0008006" key="4">
    <source>
        <dbReference type="Google" id="ProtNLM"/>
    </source>
</evidence>
<dbReference type="InterPro" id="IPR001646">
    <property type="entry name" value="5peptide_repeat"/>
</dbReference>
<proteinExistence type="predicted"/>
<protein>
    <recommendedName>
        <fullName evidence="4">Pentapeptide repeat-containing protein</fullName>
    </recommendedName>
</protein>
<feature type="transmembrane region" description="Helical" evidence="1">
    <location>
        <begin position="43"/>
        <end position="60"/>
    </location>
</feature>
<feature type="transmembrane region" description="Helical" evidence="1">
    <location>
        <begin position="95"/>
        <end position="114"/>
    </location>
</feature>
<gene>
    <name evidence="2" type="ORF">QF035_000814</name>
</gene>
<keyword evidence="1" id="KW-1133">Transmembrane helix</keyword>
<keyword evidence="3" id="KW-1185">Reference proteome</keyword>
<comment type="caution">
    <text evidence="2">The sequence shown here is derived from an EMBL/GenBank/DDBJ whole genome shotgun (WGS) entry which is preliminary data.</text>
</comment>
<dbReference type="Proteomes" id="UP001230328">
    <property type="component" value="Unassembled WGS sequence"/>
</dbReference>